<reference evidence="2" key="1">
    <citation type="submission" date="2022-01" db="EMBL/GenBank/DDBJ databases">
        <authorList>
            <person name="Karlyshev A.V."/>
            <person name="Jaspars M."/>
        </authorList>
    </citation>
    <scope>NUCLEOTIDE SEQUENCE</scope>
    <source>
        <strain evidence="2">AGSA3-2</strain>
    </source>
</reference>
<dbReference type="SUPFAM" id="SSF56925">
    <property type="entry name" value="OMPA-like"/>
    <property type="match status" value="1"/>
</dbReference>
<dbReference type="Proteomes" id="UP001107961">
    <property type="component" value="Unassembled WGS sequence"/>
</dbReference>
<protein>
    <submittedName>
        <fullName evidence="2">Porin family protein</fullName>
    </submittedName>
</protein>
<name>A0A9Q3W567_9GAMM</name>
<proteinExistence type="predicted"/>
<dbReference type="Gene3D" id="2.40.160.20">
    <property type="match status" value="1"/>
</dbReference>
<comment type="caution">
    <text evidence="2">The sequence shown here is derived from an EMBL/GenBank/DDBJ whole genome shotgun (WGS) entry which is preliminary data.</text>
</comment>
<accession>A0A9Q3W567</accession>
<sequence>MKTFGKLVLGSTLVGAIGLAQAADHFGGVTWGETSNNMQKSHSLNAQLNDPDLDGAIKNSGTWGVRLGTVEDNARFYVTYDYASDTRHQYKLRQQNLLGSYDALLPVGDHGTQLFGGVSAGLVSLEQESRGFHRDRDVGLAGGVQAGIIQNLGYNVALEGGYRYLRTSADVQLKERGVGNAGRADLHSSEQFYVGVNYRF</sequence>
<feature type="chain" id="PRO_5040196704" evidence="1">
    <location>
        <begin position="23"/>
        <end position="200"/>
    </location>
</feature>
<dbReference type="GeneID" id="94685158"/>
<evidence type="ECO:0000313" key="3">
    <source>
        <dbReference type="Proteomes" id="UP001107961"/>
    </source>
</evidence>
<keyword evidence="3" id="KW-1185">Reference proteome</keyword>
<feature type="signal peptide" evidence="1">
    <location>
        <begin position="1"/>
        <end position="22"/>
    </location>
</feature>
<evidence type="ECO:0000256" key="1">
    <source>
        <dbReference type="SAM" id="SignalP"/>
    </source>
</evidence>
<dbReference type="RefSeq" id="WP_022996920.1">
    <property type="nucleotide sequence ID" value="NZ_CBDDTQ010000003.1"/>
</dbReference>
<dbReference type="KEGG" id="axe:P40_01945"/>
<dbReference type="AlphaFoldDB" id="A0A9Q3W567"/>
<keyword evidence="1" id="KW-0732">Signal</keyword>
<dbReference type="EMBL" id="JAJVKT010000009">
    <property type="protein sequence ID" value="MCE7508774.1"/>
    <property type="molecule type" value="Genomic_DNA"/>
</dbReference>
<evidence type="ECO:0000313" key="2">
    <source>
        <dbReference type="EMBL" id="MCE7508774.1"/>
    </source>
</evidence>
<dbReference type="InterPro" id="IPR011250">
    <property type="entry name" value="OMP/PagP_B-barrel"/>
</dbReference>
<gene>
    <name evidence="2" type="ORF">LZG35_09015</name>
</gene>
<organism evidence="2 3">
    <name type="scientific">Alloalcanivorax xenomutans</name>
    <dbReference type="NCBI Taxonomy" id="1094342"/>
    <lineage>
        <taxon>Bacteria</taxon>
        <taxon>Pseudomonadati</taxon>
        <taxon>Pseudomonadota</taxon>
        <taxon>Gammaproteobacteria</taxon>
        <taxon>Oceanospirillales</taxon>
        <taxon>Alcanivoracaceae</taxon>
        <taxon>Alloalcanivorax</taxon>
    </lineage>
</organism>